<gene>
    <name evidence="3" type="ORF">DWV00_10980</name>
</gene>
<evidence type="ECO:0000313" key="4">
    <source>
        <dbReference type="Proteomes" id="UP000256838"/>
    </source>
</evidence>
<name>A0A3D8K048_9BURK</name>
<dbReference type="SUPFAM" id="SSF88946">
    <property type="entry name" value="Sigma2 domain of RNA polymerase sigma factors"/>
    <property type="match status" value="1"/>
</dbReference>
<dbReference type="Gene3D" id="1.10.1740.10">
    <property type="match status" value="1"/>
</dbReference>
<sequence length="429" mass="46771">MSPSGRDREAENAAREVAEAVARRSYGKLVALLAMRTRDVAAAEDVLADAFAAALVDWPKRGCPANPEAWLMTVARRRAIDAARHRRVGDELMNEFVLLADEIDDKDPSALPDRRLALLFACTHPALEATICTPLMLQVVLGLDAKTIASAFLTSPAAMGKRLARAKNKIRDAGIPFCVPEREELPGRLAAVLEAVYAVFAEGWSDPVGGDTVRHDLAGEALFLAQLLVELLPEEPEALGLLSLILFAHARRDARRNAAGEYVPLSEQDPAKWNTPMLDAADALLLHASTFNVIARFQLEAALQSAHVYRCRTGQPNWDEVVQLYDALLAIAASPVIAVNRASALAECEGPQAALDALAPYADDPRLSEYQPYWATRADLLARAGSTDEALSSYDIAIGLERDPAVRRFLQHRRAELLPPPCPQPRDFL</sequence>
<dbReference type="Proteomes" id="UP000256838">
    <property type="component" value="Unassembled WGS sequence"/>
</dbReference>
<dbReference type="Pfam" id="PF20239">
    <property type="entry name" value="DUF6596"/>
    <property type="match status" value="1"/>
</dbReference>
<reference evidence="3 4" key="1">
    <citation type="submission" date="2018-08" db="EMBL/GenBank/DDBJ databases">
        <title>Paraburkholderia sp. DHOM06 isolated from forest soil.</title>
        <authorList>
            <person name="Gao Z.-H."/>
            <person name="Qiu L.-H."/>
        </authorList>
    </citation>
    <scope>NUCLEOTIDE SEQUENCE [LARGE SCALE GENOMIC DNA]</scope>
    <source>
        <strain evidence="3 4">DHOM06</strain>
    </source>
</reference>
<dbReference type="GO" id="GO:0003700">
    <property type="term" value="F:DNA-binding transcription factor activity"/>
    <property type="evidence" value="ECO:0007669"/>
    <property type="project" value="InterPro"/>
</dbReference>
<proteinExistence type="predicted"/>
<dbReference type="EMBL" id="QRGA01000006">
    <property type="protein sequence ID" value="RDU98783.1"/>
    <property type="molecule type" value="Genomic_DNA"/>
</dbReference>
<dbReference type="OrthoDB" id="9780299at2"/>
<dbReference type="RefSeq" id="WP_115533598.1">
    <property type="nucleotide sequence ID" value="NZ_QRGA01000006.1"/>
</dbReference>
<accession>A0A3D8K048</accession>
<feature type="domain" description="DUF6596" evidence="2">
    <location>
        <begin position="188"/>
        <end position="288"/>
    </location>
</feature>
<keyword evidence="4" id="KW-1185">Reference proteome</keyword>
<evidence type="ECO:0000259" key="2">
    <source>
        <dbReference type="Pfam" id="PF20239"/>
    </source>
</evidence>
<dbReference type="PANTHER" id="PTHR47756:SF2">
    <property type="entry name" value="BLL6612 PROTEIN"/>
    <property type="match status" value="1"/>
</dbReference>
<protein>
    <submittedName>
        <fullName evidence="3">RNA polymerase subunit sigma-70</fullName>
    </submittedName>
</protein>
<dbReference type="GO" id="GO:0006352">
    <property type="term" value="P:DNA-templated transcription initiation"/>
    <property type="evidence" value="ECO:0007669"/>
    <property type="project" value="InterPro"/>
</dbReference>
<evidence type="ECO:0000313" key="3">
    <source>
        <dbReference type="EMBL" id="RDU98783.1"/>
    </source>
</evidence>
<dbReference type="InterPro" id="IPR046531">
    <property type="entry name" value="DUF6596"/>
</dbReference>
<dbReference type="AlphaFoldDB" id="A0A3D8K048"/>
<dbReference type="Pfam" id="PF04542">
    <property type="entry name" value="Sigma70_r2"/>
    <property type="match status" value="1"/>
</dbReference>
<comment type="caution">
    <text evidence="3">The sequence shown here is derived from an EMBL/GenBank/DDBJ whole genome shotgun (WGS) entry which is preliminary data.</text>
</comment>
<dbReference type="InterPro" id="IPR007627">
    <property type="entry name" value="RNA_pol_sigma70_r2"/>
</dbReference>
<organism evidence="3 4">
    <name type="scientific">Trinickia dinghuensis</name>
    <dbReference type="NCBI Taxonomy" id="2291023"/>
    <lineage>
        <taxon>Bacteria</taxon>
        <taxon>Pseudomonadati</taxon>
        <taxon>Pseudomonadota</taxon>
        <taxon>Betaproteobacteria</taxon>
        <taxon>Burkholderiales</taxon>
        <taxon>Burkholderiaceae</taxon>
        <taxon>Trinickia</taxon>
    </lineage>
</organism>
<dbReference type="InterPro" id="IPR013325">
    <property type="entry name" value="RNA_pol_sigma_r2"/>
</dbReference>
<evidence type="ECO:0000259" key="1">
    <source>
        <dbReference type="Pfam" id="PF04542"/>
    </source>
</evidence>
<dbReference type="PANTHER" id="PTHR47756">
    <property type="entry name" value="BLL6612 PROTEIN-RELATED"/>
    <property type="match status" value="1"/>
</dbReference>
<feature type="domain" description="RNA polymerase sigma-70 region 2" evidence="1">
    <location>
        <begin position="24"/>
        <end position="87"/>
    </location>
</feature>